<evidence type="ECO:0000259" key="16">
    <source>
        <dbReference type="Pfam" id="PF02887"/>
    </source>
</evidence>
<comment type="pathway">
    <text evidence="3 14">Carbohydrate degradation; glycolysis; pyruvate from D-glyceraldehyde 3-phosphate: step 5/5.</text>
</comment>
<feature type="domain" description="Pyruvate kinase C-terminal" evidence="16">
    <location>
        <begin position="399"/>
        <end position="496"/>
    </location>
</feature>
<dbReference type="PRINTS" id="PR01050">
    <property type="entry name" value="PYRUVTKNASE"/>
</dbReference>
<evidence type="ECO:0000313" key="17">
    <source>
        <dbReference type="EMBL" id="CAD9678698.1"/>
    </source>
</evidence>
<dbReference type="GO" id="GO:0030955">
    <property type="term" value="F:potassium ion binding"/>
    <property type="evidence" value="ECO:0007669"/>
    <property type="project" value="InterPro"/>
</dbReference>
<dbReference type="InterPro" id="IPR015806">
    <property type="entry name" value="Pyrv_Knase_insert_dom_sf"/>
</dbReference>
<comment type="similarity">
    <text evidence="4 14">Belongs to the pyruvate kinase family.</text>
</comment>
<evidence type="ECO:0000256" key="7">
    <source>
        <dbReference type="ARBA" id="ARBA00022723"/>
    </source>
</evidence>
<dbReference type="PROSITE" id="PS00110">
    <property type="entry name" value="PYRUVATE_KINASE"/>
    <property type="match status" value="1"/>
</dbReference>
<dbReference type="GO" id="GO:0005524">
    <property type="term" value="F:ATP binding"/>
    <property type="evidence" value="ECO:0007669"/>
    <property type="project" value="UniProtKB-KW"/>
</dbReference>
<accession>A0A7S2WC12</accession>
<dbReference type="SUPFAM" id="SSF52935">
    <property type="entry name" value="PK C-terminal domain-like"/>
    <property type="match status" value="1"/>
</dbReference>
<evidence type="ECO:0000256" key="5">
    <source>
        <dbReference type="ARBA" id="ARBA00012142"/>
    </source>
</evidence>
<dbReference type="NCBIfam" id="NF004491">
    <property type="entry name" value="PRK05826.1"/>
    <property type="match status" value="1"/>
</dbReference>
<dbReference type="EMBL" id="HBHK01010011">
    <property type="protein sequence ID" value="CAD9678698.1"/>
    <property type="molecule type" value="Transcribed_RNA"/>
</dbReference>
<dbReference type="PANTHER" id="PTHR11817">
    <property type="entry name" value="PYRUVATE KINASE"/>
    <property type="match status" value="1"/>
</dbReference>
<evidence type="ECO:0000256" key="11">
    <source>
        <dbReference type="ARBA" id="ARBA00022842"/>
    </source>
</evidence>
<evidence type="ECO:0000256" key="12">
    <source>
        <dbReference type="ARBA" id="ARBA00023152"/>
    </source>
</evidence>
<evidence type="ECO:0000256" key="3">
    <source>
        <dbReference type="ARBA" id="ARBA00004997"/>
    </source>
</evidence>
<dbReference type="InterPro" id="IPR036918">
    <property type="entry name" value="Pyrv_Knase_C_sf"/>
</dbReference>
<keyword evidence="9 14" id="KW-0418">Kinase</keyword>
<keyword evidence="10" id="KW-0067">ATP-binding</keyword>
<comment type="cofactor">
    <cofactor evidence="2">
        <name>K(+)</name>
        <dbReference type="ChEBI" id="CHEBI:29103"/>
    </cofactor>
</comment>
<dbReference type="Gene3D" id="3.40.1380.20">
    <property type="entry name" value="Pyruvate kinase, C-terminal domain"/>
    <property type="match status" value="1"/>
</dbReference>
<keyword evidence="8" id="KW-0547">Nucleotide-binding</keyword>
<dbReference type="NCBIfam" id="NF004978">
    <property type="entry name" value="PRK06354.1"/>
    <property type="match status" value="1"/>
</dbReference>
<dbReference type="InterPro" id="IPR040442">
    <property type="entry name" value="Pyrv_kinase-like_dom_sf"/>
</dbReference>
<comment type="catalytic activity">
    <reaction evidence="14">
        <text>pyruvate + ATP = phosphoenolpyruvate + ADP + H(+)</text>
        <dbReference type="Rhea" id="RHEA:18157"/>
        <dbReference type="ChEBI" id="CHEBI:15361"/>
        <dbReference type="ChEBI" id="CHEBI:15378"/>
        <dbReference type="ChEBI" id="CHEBI:30616"/>
        <dbReference type="ChEBI" id="CHEBI:58702"/>
        <dbReference type="ChEBI" id="CHEBI:456216"/>
        <dbReference type="EC" id="2.7.1.40"/>
    </reaction>
</comment>
<organism evidence="17">
    <name type="scientific">Mucochytrium quahogii</name>
    <dbReference type="NCBI Taxonomy" id="96639"/>
    <lineage>
        <taxon>Eukaryota</taxon>
        <taxon>Sar</taxon>
        <taxon>Stramenopiles</taxon>
        <taxon>Bigyra</taxon>
        <taxon>Labyrinthulomycetes</taxon>
        <taxon>Thraustochytrida</taxon>
        <taxon>Thraustochytriidae</taxon>
        <taxon>Mucochytrium</taxon>
    </lineage>
</organism>
<evidence type="ECO:0000256" key="8">
    <source>
        <dbReference type="ARBA" id="ARBA00022741"/>
    </source>
</evidence>
<dbReference type="GO" id="GO:0004743">
    <property type="term" value="F:pyruvate kinase activity"/>
    <property type="evidence" value="ECO:0007669"/>
    <property type="project" value="UniProtKB-EC"/>
</dbReference>
<evidence type="ECO:0000256" key="13">
    <source>
        <dbReference type="ARBA" id="ARBA00023317"/>
    </source>
</evidence>
<keyword evidence="13" id="KW-0670">Pyruvate</keyword>
<evidence type="ECO:0000256" key="9">
    <source>
        <dbReference type="ARBA" id="ARBA00022777"/>
    </source>
</evidence>
<evidence type="ECO:0000256" key="2">
    <source>
        <dbReference type="ARBA" id="ARBA00001958"/>
    </source>
</evidence>
<dbReference type="EC" id="2.7.1.40" evidence="5 14"/>
<proteinExistence type="inferred from homology"/>
<dbReference type="InterPro" id="IPR011037">
    <property type="entry name" value="Pyrv_Knase-like_insert_dom_sf"/>
</dbReference>
<dbReference type="Gene3D" id="2.40.33.10">
    <property type="entry name" value="PK beta-barrel domain-like"/>
    <property type="match status" value="1"/>
</dbReference>
<protein>
    <recommendedName>
        <fullName evidence="5 14">Pyruvate kinase</fullName>
        <ecNumber evidence="5 14">2.7.1.40</ecNumber>
    </recommendedName>
</protein>
<dbReference type="InterPro" id="IPR015813">
    <property type="entry name" value="Pyrv/PenolPyrv_kinase-like_dom"/>
</dbReference>
<dbReference type="SUPFAM" id="SSF50800">
    <property type="entry name" value="PK beta-barrel domain-like"/>
    <property type="match status" value="1"/>
</dbReference>
<keyword evidence="6 14" id="KW-0808">Transferase</keyword>
<dbReference type="UniPathway" id="UPA00109">
    <property type="reaction ID" value="UER00188"/>
</dbReference>
<dbReference type="Gene3D" id="3.20.20.60">
    <property type="entry name" value="Phosphoenolpyruvate-binding domains"/>
    <property type="match status" value="1"/>
</dbReference>
<keyword evidence="11 14" id="KW-0460">Magnesium</keyword>
<comment type="cofactor">
    <cofactor evidence="1">
        <name>Mg(2+)</name>
        <dbReference type="ChEBI" id="CHEBI:18420"/>
    </cofactor>
</comment>
<dbReference type="SUPFAM" id="SSF51621">
    <property type="entry name" value="Phosphoenolpyruvate/pyruvate domain"/>
    <property type="match status" value="1"/>
</dbReference>
<evidence type="ECO:0000256" key="10">
    <source>
        <dbReference type="ARBA" id="ARBA00022840"/>
    </source>
</evidence>
<name>A0A7S2WC12_9STRA</name>
<keyword evidence="7" id="KW-0479">Metal-binding</keyword>
<sequence>MFRRVFARGLSTGTRGGKGYLVKEAYGQHFKANNPSELLTRIICTVGPDTSTKVKLGEMIDAGMSAVRLNASHGDYAFFKRAIANVREVAEQKCKICPIILDTKGPEVRINSTLEENPILEMGDTFTFYGSFTDKGSKDGVSTTYDRLGEMVEVGDLVLIDDGRLSFMIRNINFTTGDMECVVIAGGELKPNKGVNIPGRPIDLPHLTTKDRKDIEFAVDHKVEFIAHSFTRSSQGILAVREIDGVVENGISVIAKIETQEALDNLDGIMKVSDGIMVARGDLGVEIPLERVCAVQKDVIRKCNLHGKFVITATEMLDSMISNPRPTRAEASDVANAVFDGTDCVMLSGETAVGKYPVEAIQVMNRICREAEINHDFYAPPSLRDDGFGKSNKIKLQTAFSMAAVETARKVEADLIIAVTKTGETARELATHFPHVPILALSISPKVCAQMCLYRGVIPYLVHTLERKSCVPRGIAKATALNLVQHGSRVILVTGHLDTVANRLESFVVGGSVPALESIPGGKYAPGSSFQAP</sequence>
<evidence type="ECO:0000256" key="6">
    <source>
        <dbReference type="ARBA" id="ARBA00022679"/>
    </source>
</evidence>
<dbReference type="GO" id="GO:0000287">
    <property type="term" value="F:magnesium ion binding"/>
    <property type="evidence" value="ECO:0007669"/>
    <property type="project" value="InterPro"/>
</dbReference>
<evidence type="ECO:0000256" key="1">
    <source>
        <dbReference type="ARBA" id="ARBA00001946"/>
    </source>
</evidence>
<reference evidence="17" key="1">
    <citation type="submission" date="2021-01" db="EMBL/GenBank/DDBJ databases">
        <authorList>
            <person name="Corre E."/>
            <person name="Pelletier E."/>
            <person name="Niang G."/>
            <person name="Scheremetjew M."/>
            <person name="Finn R."/>
            <person name="Kale V."/>
            <person name="Holt S."/>
            <person name="Cochrane G."/>
            <person name="Meng A."/>
            <person name="Brown T."/>
            <person name="Cohen L."/>
        </authorList>
    </citation>
    <scope>NUCLEOTIDE SEQUENCE</scope>
    <source>
        <strain evidence="17">NY070348D</strain>
    </source>
</reference>
<evidence type="ECO:0000259" key="15">
    <source>
        <dbReference type="Pfam" id="PF00224"/>
    </source>
</evidence>
<dbReference type="GO" id="GO:0016301">
    <property type="term" value="F:kinase activity"/>
    <property type="evidence" value="ECO:0007669"/>
    <property type="project" value="UniProtKB-KW"/>
</dbReference>
<dbReference type="InterPro" id="IPR018209">
    <property type="entry name" value="Pyrv_Knase_AS"/>
</dbReference>
<dbReference type="Pfam" id="PF02887">
    <property type="entry name" value="PK_C"/>
    <property type="match status" value="1"/>
</dbReference>
<dbReference type="InterPro" id="IPR015795">
    <property type="entry name" value="Pyrv_Knase_C"/>
</dbReference>
<dbReference type="NCBIfam" id="TIGR01064">
    <property type="entry name" value="pyruv_kin"/>
    <property type="match status" value="1"/>
</dbReference>
<feature type="domain" description="Pyruvate kinase barrel" evidence="15">
    <location>
        <begin position="40"/>
        <end position="361"/>
    </location>
</feature>
<dbReference type="InterPro" id="IPR001697">
    <property type="entry name" value="Pyr_Knase"/>
</dbReference>
<dbReference type="InterPro" id="IPR015793">
    <property type="entry name" value="Pyrv_Knase_brl"/>
</dbReference>
<keyword evidence="12 14" id="KW-0324">Glycolysis</keyword>
<dbReference type="AlphaFoldDB" id="A0A7S2WC12"/>
<dbReference type="Pfam" id="PF00224">
    <property type="entry name" value="PK"/>
    <property type="match status" value="1"/>
</dbReference>
<evidence type="ECO:0000256" key="4">
    <source>
        <dbReference type="ARBA" id="ARBA00008663"/>
    </source>
</evidence>
<dbReference type="FunFam" id="3.20.20.60:FF:000025">
    <property type="entry name" value="Pyruvate kinase"/>
    <property type="match status" value="1"/>
</dbReference>
<evidence type="ECO:0000256" key="14">
    <source>
        <dbReference type="RuleBase" id="RU000504"/>
    </source>
</evidence>
<gene>
    <name evidence="17" type="ORF">QSP1433_LOCUS6278</name>
</gene>